<dbReference type="InterPro" id="IPR012891">
    <property type="entry name" value="GCK_dom"/>
</dbReference>
<feature type="signal peptide" evidence="1">
    <location>
        <begin position="1"/>
        <end position="33"/>
    </location>
</feature>
<dbReference type="SMART" id="SM01227">
    <property type="entry name" value="GCK"/>
    <property type="match status" value="1"/>
</dbReference>
<accession>F0WQN7</accession>
<gene>
    <name evidence="3" type="primary">AlNc14C201G8698</name>
    <name evidence="3" type="ORF">ALNC14_097900</name>
</gene>
<evidence type="ECO:0000256" key="1">
    <source>
        <dbReference type="SAM" id="SignalP"/>
    </source>
</evidence>
<evidence type="ECO:0000313" key="3">
    <source>
        <dbReference type="EMBL" id="CCA23646.1"/>
    </source>
</evidence>
<keyword evidence="1" id="KW-0732">Signal</keyword>
<dbReference type="PROSITE" id="PS51808">
    <property type="entry name" value="CHCH"/>
    <property type="match status" value="1"/>
</dbReference>
<dbReference type="Pfam" id="PF07802">
    <property type="entry name" value="GCK"/>
    <property type="match status" value="1"/>
</dbReference>
<reference evidence="3" key="1">
    <citation type="journal article" date="2011" name="PLoS Biol.">
        <title>Gene gain and loss during evolution of obligate parasitism in the white rust pathogen of Arabidopsis thaliana.</title>
        <authorList>
            <person name="Kemen E."/>
            <person name="Gardiner A."/>
            <person name="Schultz-Larsen T."/>
            <person name="Kemen A.C."/>
            <person name="Balmuth A.L."/>
            <person name="Robert-Seilaniantz A."/>
            <person name="Bailey K."/>
            <person name="Holub E."/>
            <person name="Studholme D.J."/>
            <person name="Maclean D."/>
            <person name="Jones J.D."/>
        </authorList>
    </citation>
    <scope>NUCLEOTIDE SEQUENCE</scope>
</reference>
<dbReference type="Gene3D" id="1.10.287.2900">
    <property type="match status" value="1"/>
</dbReference>
<dbReference type="AlphaFoldDB" id="F0WQN7"/>
<sequence length="322" mass="36051">MPRLRCVPSAFHASLSALTALSCSYTLPALSEAAEEPSNKEENVSTSKQTNTEFFGFFPARESVAALKKAFPRVNEKAEEEKLFSAVKLNPSVEEKEVFSPLFGEKAVAHVKAFVEDANAQAILVDLKTENGEPIPLNSVAPESLHVPLTSALGFHNYNIGYTNVLMERLQAAGLIERLFDTNMNELSEKLEAYDSKKLSLFNPFPATDVHLYRQQDPLQVKGTFCMSSDYDAENETCTRQGKAECGFCKFMRAGPCGTEFTAWEKCLDECKMKGEDFIEKCGKETLDMRDCIERHPEYYRILDDSDEQSPDSDDIVEKNES</sequence>
<feature type="chain" id="PRO_5003263559" evidence="1">
    <location>
        <begin position="34"/>
        <end position="322"/>
    </location>
</feature>
<protein>
    <submittedName>
        <fullName evidence="3">Uncharacterized protein AlNc14C201G8698</fullName>
    </submittedName>
</protein>
<organism evidence="3">
    <name type="scientific">Albugo laibachii Nc14</name>
    <dbReference type="NCBI Taxonomy" id="890382"/>
    <lineage>
        <taxon>Eukaryota</taxon>
        <taxon>Sar</taxon>
        <taxon>Stramenopiles</taxon>
        <taxon>Oomycota</taxon>
        <taxon>Peronosporomycetes</taxon>
        <taxon>Albuginales</taxon>
        <taxon>Albuginaceae</taxon>
        <taxon>Albugo</taxon>
    </lineage>
</organism>
<proteinExistence type="predicted"/>
<feature type="domain" description="GCK" evidence="2">
    <location>
        <begin position="244"/>
        <end position="321"/>
    </location>
</feature>
<name>F0WQN7_9STRA</name>
<dbReference type="PANTHER" id="PTHR34357:SF2">
    <property type="entry name" value="F26F24.3-RELATED"/>
    <property type="match status" value="1"/>
</dbReference>
<dbReference type="PROSITE" id="PS51257">
    <property type="entry name" value="PROKAR_LIPOPROTEIN"/>
    <property type="match status" value="1"/>
</dbReference>
<dbReference type="HOGENOM" id="CLU_935328_0_0_1"/>
<dbReference type="EMBL" id="FR824246">
    <property type="protein sequence ID" value="CCA23646.1"/>
    <property type="molecule type" value="Genomic_DNA"/>
</dbReference>
<dbReference type="PANTHER" id="PTHR34357">
    <property type="entry name" value="F7A19.14 PROTEIN-RELATED"/>
    <property type="match status" value="1"/>
</dbReference>
<evidence type="ECO:0000259" key="2">
    <source>
        <dbReference type="SMART" id="SM01227"/>
    </source>
</evidence>
<reference evidence="3" key="2">
    <citation type="submission" date="2011-02" db="EMBL/GenBank/DDBJ databases">
        <authorList>
            <person name="MacLean D."/>
        </authorList>
    </citation>
    <scope>NUCLEOTIDE SEQUENCE</scope>
</reference>